<dbReference type="InterPro" id="IPR050578">
    <property type="entry name" value="MARVEL-CKLF_proteins"/>
</dbReference>
<evidence type="ECO:0000256" key="4">
    <source>
        <dbReference type="ARBA" id="ARBA00023136"/>
    </source>
</evidence>
<feature type="transmembrane region" description="Helical" evidence="6">
    <location>
        <begin position="26"/>
        <end position="45"/>
    </location>
</feature>
<evidence type="ECO:0000256" key="2">
    <source>
        <dbReference type="ARBA" id="ARBA00022692"/>
    </source>
</evidence>
<feature type="transmembrane region" description="Helical" evidence="6">
    <location>
        <begin position="51"/>
        <end position="70"/>
    </location>
</feature>
<evidence type="ECO:0000256" key="3">
    <source>
        <dbReference type="ARBA" id="ARBA00022989"/>
    </source>
</evidence>
<keyword evidence="9" id="KW-1185">Reference proteome</keyword>
<sequence>MAEQQSVKFMDLVEVDVSFLKSKRGLLKISELVVLFVATVCFMVTWQPAYISATSMEIFITLALLILYLLKLHKSLSFFFWPLIDAFNSFFAALFLSVISLVAVSRFTDTGTLVGGISSFISFVCFCASSAAAFLTAPLLAFISSLLILFAHAIKFNQRFKGFHWPLMDFLRCITASIVFFIISIMAVSKYPDGSSKAAGIFGFIATIVFALDFYFIFNELADFLKGGGSNEEPQNKQDADSDSDSD</sequence>
<protein>
    <recommendedName>
        <fullName evidence="7">MARVEL domain-containing protein</fullName>
    </recommendedName>
</protein>
<comment type="caution">
    <text evidence="8">The sequence shown here is derived from an EMBL/GenBank/DDBJ whole genome shotgun (WGS) entry which is preliminary data.</text>
</comment>
<dbReference type="InterPro" id="IPR008253">
    <property type="entry name" value="Marvel"/>
</dbReference>
<keyword evidence="2 5" id="KW-0812">Transmembrane</keyword>
<dbReference type="Proteomes" id="UP001274896">
    <property type="component" value="Unassembled WGS sequence"/>
</dbReference>
<evidence type="ECO:0000256" key="5">
    <source>
        <dbReference type="PROSITE-ProRule" id="PRU00581"/>
    </source>
</evidence>
<feature type="transmembrane region" description="Helical" evidence="6">
    <location>
        <begin position="200"/>
        <end position="218"/>
    </location>
</feature>
<keyword evidence="3 6" id="KW-1133">Transmembrane helix</keyword>
<dbReference type="PANTHER" id="PTHR22776">
    <property type="entry name" value="MARVEL-CONTAINING POTENTIAL LIPID RAFT-ASSOCIATED PROTEIN"/>
    <property type="match status" value="1"/>
</dbReference>
<proteinExistence type="predicted"/>
<evidence type="ECO:0000256" key="6">
    <source>
        <dbReference type="SAM" id="Phobius"/>
    </source>
</evidence>
<feature type="transmembrane region" description="Helical" evidence="6">
    <location>
        <begin position="170"/>
        <end position="188"/>
    </location>
</feature>
<dbReference type="AlphaFoldDB" id="A0AAE0PYR7"/>
<feature type="transmembrane region" description="Helical" evidence="6">
    <location>
        <begin position="120"/>
        <end position="150"/>
    </location>
</feature>
<evidence type="ECO:0000313" key="8">
    <source>
        <dbReference type="EMBL" id="KAK3510220.1"/>
    </source>
</evidence>
<gene>
    <name evidence="8" type="ORF">QTP70_030447</name>
</gene>
<dbReference type="PANTHER" id="PTHR22776:SF3">
    <property type="entry name" value="CKLF-LIKE MARVEL TRANSMEMBRANE DOMAIN-CONTAINING PROTEIN 3"/>
    <property type="match status" value="1"/>
</dbReference>
<dbReference type="Pfam" id="PF01284">
    <property type="entry name" value="MARVEL"/>
    <property type="match status" value="1"/>
</dbReference>
<dbReference type="GO" id="GO:0016020">
    <property type="term" value="C:membrane"/>
    <property type="evidence" value="ECO:0007669"/>
    <property type="project" value="UniProtKB-SubCell"/>
</dbReference>
<name>A0AAE0PYR7_9TELE</name>
<accession>A0AAE0PYR7</accession>
<dbReference type="EMBL" id="JAUCMX010000026">
    <property type="protein sequence ID" value="KAK3510220.1"/>
    <property type="molecule type" value="Genomic_DNA"/>
</dbReference>
<comment type="subcellular location">
    <subcellularLocation>
        <location evidence="1">Membrane</location>
        <topology evidence="1">Multi-pass membrane protein</topology>
    </subcellularLocation>
</comment>
<organism evidence="8 9">
    <name type="scientific">Hemibagrus guttatus</name>
    <dbReference type="NCBI Taxonomy" id="175788"/>
    <lineage>
        <taxon>Eukaryota</taxon>
        <taxon>Metazoa</taxon>
        <taxon>Chordata</taxon>
        <taxon>Craniata</taxon>
        <taxon>Vertebrata</taxon>
        <taxon>Euteleostomi</taxon>
        <taxon>Actinopterygii</taxon>
        <taxon>Neopterygii</taxon>
        <taxon>Teleostei</taxon>
        <taxon>Ostariophysi</taxon>
        <taxon>Siluriformes</taxon>
        <taxon>Bagridae</taxon>
        <taxon>Hemibagrus</taxon>
    </lineage>
</organism>
<evidence type="ECO:0000256" key="1">
    <source>
        <dbReference type="ARBA" id="ARBA00004141"/>
    </source>
</evidence>
<evidence type="ECO:0000313" key="9">
    <source>
        <dbReference type="Proteomes" id="UP001274896"/>
    </source>
</evidence>
<keyword evidence="4 5" id="KW-0472">Membrane</keyword>
<evidence type="ECO:0000259" key="7">
    <source>
        <dbReference type="PROSITE" id="PS51225"/>
    </source>
</evidence>
<dbReference type="PROSITE" id="PS51225">
    <property type="entry name" value="MARVEL"/>
    <property type="match status" value="1"/>
</dbReference>
<feature type="domain" description="MARVEL" evidence="7">
    <location>
        <begin position="19"/>
        <end position="222"/>
    </location>
</feature>
<reference evidence="8" key="1">
    <citation type="submission" date="2023-06" db="EMBL/GenBank/DDBJ databases">
        <title>Male Hemibagrus guttatus genome.</title>
        <authorList>
            <person name="Bian C."/>
        </authorList>
    </citation>
    <scope>NUCLEOTIDE SEQUENCE</scope>
    <source>
        <strain evidence="8">Male_cb2023</strain>
        <tissue evidence="8">Muscle</tissue>
    </source>
</reference>